<feature type="region of interest" description="Disordered" evidence="1">
    <location>
        <begin position="1"/>
        <end position="26"/>
    </location>
</feature>
<evidence type="ECO:0000313" key="3">
    <source>
        <dbReference type="Proteomes" id="UP000693868"/>
    </source>
</evidence>
<reference evidence="2" key="1">
    <citation type="submission" date="2020-07" db="EMBL/GenBank/DDBJ databases">
        <title>Highly diverse flavobacterial phages as mortality factor during North Sea spring blooms.</title>
        <authorList>
            <person name="Bartlau N."/>
            <person name="Wichels A."/>
            <person name="Krohne G."/>
            <person name="Adriaenssens E.M."/>
            <person name="Heins A."/>
            <person name="Fuchs B.M."/>
            <person name="Amann R."/>
            <person name="Moraru C."/>
        </authorList>
    </citation>
    <scope>NUCLEOTIDE SEQUENCE</scope>
</reference>
<sequence length="179" mass="20651">MTKATKKTEVKKVIEQSKPGTPMPAFEKFTRKGVSEMRPYVLGEDLTGVSVSKEDNPEKDMGMIARNPKNHKDQWYVAKAYFDENLQPEEVDASKLAEKSATEPNFYDRLLIEKEQLEEKTVGLKTFIDSNPVYGKLDQVQKNLMLIQLKSMKQYLDCLDRREMMLRPAVEETLPTQED</sequence>
<dbReference type="EMBL" id="MT732474">
    <property type="protein sequence ID" value="QQV91431.1"/>
    <property type="molecule type" value="Genomic_DNA"/>
</dbReference>
<dbReference type="Proteomes" id="UP000693868">
    <property type="component" value="Segment"/>
</dbReference>
<feature type="compositionally biased region" description="Basic and acidic residues" evidence="1">
    <location>
        <begin position="1"/>
        <end position="15"/>
    </location>
</feature>
<keyword evidence="3" id="KW-1185">Reference proteome</keyword>
<dbReference type="InterPro" id="IPR054052">
    <property type="entry name" value="Y16Q-like"/>
</dbReference>
<evidence type="ECO:0000313" key="2">
    <source>
        <dbReference type="EMBL" id="QQV91431.1"/>
    </source>
</evidence>
<gene>
    <name evidence="2" type="ORF">Gundel1_109</name>
</gene>
<proteinExistence type="predicted"/>
<evidence type="ECO:0000256" key="1">
    <source>
        <dbReference type="SAM" id="MobiDB-lite"/>
    </source>
</evidence>
<dbReference type="Pfam" id="PF21825">
    <property type="entry name" value="crAss001_48"/>
    <property type="match status" value="1"/>
</dbReference>
<accession>A0A8E4ZDV4</accession>
<organism evidence="2 3">
    <name type="scientific">Tenacibaculum phage Gundel_1</name>
    <dbReference type="NCBI Taxonomy" id="2745672"/>
    <lineage>
        <taxon>Viruses</taxon>
        <taxon>Duplodnaviria</taxon>
        <taxon>Heunggongvirae</taxon>
        <taxon>Uroviricota</taxon>
        <taxon>Caudoviricetes</taxon>
        <taxon>Pachyviridae</taxon>
        <taxon>Gundelvirus</taxon>
        <taxon>Gundelvirus Gundel</taxon>
    </lineage>
</organism>
<name>A0A8E4ZDV4_9CAUD</name>
<protein>
    <submittedName>
        <fullName evidence="2">Uncharacterized protein</fullName>
    </submittedName>
</protein>